<name>A0A1S8CL33_9GAMM</name>
<reference evidence="1 2" key="1">
    <citation type="submission" date="2016-11" db="EMBL/GenBank/DDBJ databases">
        <title>Rahnella oryzae sp. nov., isolated from rice root.</title>
        <authorList>
            <person name="Zhang X.-X."/>
            <person name="Zhang J."/>
        </authorList>
    </citation>
    <scope>NUCLEOTIDE SEQUENCE [LARGE SCALE GENOMIC DNA]</scope>
    <source>
        <strain evidence="1 2">J11-6</strain>
    </source>
</reference>
<proteinExistence type="predicted"/>
<keyword evidence="2" id="KW-1185">Reference proteome</keyword>
<comment type="caution">
    <text evidence="1">The sequence shown here is derived from an EMBL/GenBank/DDBJ whole genome shotgun (WGS) entry which is preliminary data.</text>
</comment>
<dbReference type="EMBL" id="MOXD01000004">
    <property type="protein sequence ID" value="OMQ23701.1"/>
    <property type="molecule type" value="Genomic_DNA"/>
</dbReference>
<dbReference type="AlphaFoldDB" id="A0A1S8CL33"/>
<dbReference type="Proteomes" id="UP000216021">
    <property type="component" value="Unassembled WGS sequence"/>
</dbReference>
<gene>
    <name evidence="1" type="ORF">BMI79_09320</name>
</gene>
<protein>
    <submittedName>
        <fullName evidence="1">Uncharacterized protein</fullName>
    </submittedName>
</protein>
<evidence type="ECO:0000313" key="1">
    <source>
        <dbReference type="EMBL" id="OMQ23701.1"/>
    </source>
</evidence>
<organism evidence="1 2">
    <name type="scientific">Serratia oryzae</name>
    <dbReference type="NCBI Taxonomy" id="2034155"/>
    <lineage>
        <taxon>Bacteria</taxon>
        <taxon>Pseudomonadati</taxon>
        <taxon>Pseudomonadota</taxon>
        <taxon>Gammaproteobacteria</taxon>
        <taxon>Enterobacterales</taxon>
        <taxon>Yersiniaceae</taxon>
        <taxon>Serratia</taxon>
    </lineage>
</organism>
<evidence type="ECO:0000313" key="2">
    <source>
        <dbReference type="Proteomes" id="UP000216021"/>
    </source>
</evidence>
<dbReference type="STRING" id="2034155.BMI79_09320"/>
<dbReference type="RefSeq" id="WP_076941905.1">
    <property type="nucleotide sequence ID" value="NZ_MOXD01000004.1"/>
</dbReference>
<sequence>MSHEITLEQAAERARQAEIICRLIESYPDHMGDGEIIDIAALLRRLIGNVATWLIEEQALREGAHHA</sequence>
<accession>A0A1S8CL33</accession>